<dbReference type="EMBL" id="CADCWH010000043">
    <property type="protein sequence ID" value="CAA9542910.1"/>
    <property type="molecule type" value="Genomic_DNA"/>
</dbReference>
<dbReference type="Gene3D" id="1.10.287.3510">
    <property type="match status" value="1"/>
</dbReference>
<keyword evidence="4 7" id="KW-0812">Transmembrane</keyword>
<dbReference type="AlphaFoldDB" id="A0A6J4U8V6"/>
<comment type="similarity">
    <text evidence="2">Belongs to the CPA3 antiporters (TC 2.A.63) subunit C family.</text>
</comment>
<gene>
    <name evidence="8" type="ORF">AVDCRST_MAG70-261</name>
</gene>
<evidence type="ECO:0000256" key="1">
    <source>
        <dbReference type="ARBA" id="ARBA00004651"/>
    </source>
</evidence>
<dbReference type="InterPro" id="IPR050601">
    <property type="entry name" value="CPA3_antiporter_subunitC"/>
</dbReference>
<keyword evidence="6 7" id="KW-0472">Membrane</keyword>
<reference evidence="8" key="1">
    <citation type="submission" date="2020-02" db="EMBL/GenBank/DDBJ databases">
        <authorList>
            <person name="Meier V. D."/>
        </authorList>
    </citation>
    <scope>NUCLEOTIDE SEQUENCE</scope>
    <source>
        <strain evidence="8">AVDCRST_MAG70</strain>
    </source>
</reference>
<feature type="transmembrane region" description="Helical" evidence="7">
    <location>
        <begin position="6"/>
        <end position="21"/>
    </location>
</feature>
<evidence type="ECO:0000256" key="3">
    <source>
        <dbReference type="ARBA" id="ARBA00022475"/>
    </source>
</evidence>
<name>A0A6J4U8V6_9BACT</name>
<evidence type="ECO:0000256" key="2">
    <source>
        <dbReference type="ARBA" id="ARBA00010388"/>
    </source>
</evidence>
<accession>A0A6J4U8V6</accession>
<dbReference type="PANTHER" id="PTHR34583">
    <property type="entry name" value="ANTIPORTER SUBUNIT MNHC2-RELATED"/>
    <property type="match status" value="1"/>
</dbReference>
<dbReference type="Pfam" id="PF00420">
    <property type="entry name" value="Oxidored_q2"/>
    <property type="match status" value="1"/>
</dbReference>
<sequence length="127" mass="13563">MTLLFAVAVAILFGSGAYLLLKHDLVRVVIGMVLISNAANLFIISAGLSRGQAPIYPLVEGEPVSDPLVQAMTLTAIVISFGVAALLLALVYRVYTSHLSLDLDELAEADERDEAVRDLATLTGRPR</sequence>
<protein>
    <submittedName>
        <fullName evidence="8">Na(+) H(+) antiporter subunit C</fullName>
    </submittedName>
</protein>
<evidence type="ECO:0000256" key="4">
    <source>
        <dbReference type="ARBA" id="ARBA00022692"/>
    </source>
</evidence>
<keyword evidence="3" id="KW-1003">Cell membrane</keyword>
<evidence type="ECO:0000256" key="6">
    <source>
        <dbReference type="ARBA" id="ARBA00023136"/>
    </source>
</evidence>
<feature type="transmembrane region" description="Helical" evidence="7">
    <location>
        <begin position="68"/>
        <end position="92"/>
    </location>
</feature>
<organism evidence="8">
    <name type="scientific">uncultured Thermomicrobiales bacterium</name>
    <dbReference type="NCBI Taxonomy" id="1645740"/>
    <lineage>
        <taxon>Bacteria</taxon>
        <taxon>Pseudomonadati</taxon>
        <taxon>Thermomicrobiota</taxon>
        <taxon>Thermomicrobia</taxon>
        <taxon>Thermomicrobiales</taxon>
        <taxon>environmental samples</taxon>
    </lineage>
</organism>
<dbReference type="GO" id="GO:0005886">
    <property type="term" value="C:plasma membrane"/>
    <property type="evidence" value="ECO:0007669"/>
    <property type="project" value="UniProtKB-SubCell"/>
</dbReference>
<evidence type="ECO:0000256" key="5">
    <source>
        <dbReference type="ARBA" id="ARBA00022989"/>
    </source>
</evidence>
<dbReference type="InterPro" id="IPR039428">
    <property type="entry name" value="NUOK/Mnh_C1-like"/>
</dbReference>
<dbReference type="PANTHER" id="PTHR34583:SF2">
    <property type="entry name" value="ANTIPORTER SUBUNIT MNHC2-RELATED"/>
    <property type="match status" value="1"/>
</dbReference>
<keyword evidence="5 7" id="KW-1133">Transmembrane helix</keyword>
<evidence type="ECO:0000313" key="8">
    <source>
        <dbReference type="EMBL" id="CAA9542910.1"/>
    </source>
</evidence>
<feature type="transmembrane region" description="Helical" evidence="7">
    <location>
        <begin position="28"/>
        <end position="48"/>
    </location>
</feature>
<evidence type="ECO:0000256" key="7">
    <source>
        <dbReference type="SAM" id="Phobius"/>
    </source>
</evidence>
<proteinExistence type="inferred from homology"/>
<comment type="subcellular location">
    <subcellularLocation>
        <location evidence="1">Cell membrane</location>
        <topology evidence="1">Multi-pass membrane protein</topology>
    </subcellularLocation>
</comment>